<keyword evidence="3 7" id="KW-0732">Signal</keyword>
<evidence type="ECO:0000256" key="7">
    <source>
        <dbReference type="SAM" id="SignalP"/>
    </source>
</evidence>
<sequence>MKKIVVLTIACLLTFGNLTYAHTGIESSNPEDGSTITEELTTVTLTFETEIEETSSFELQNASGETVAVDNITVENNTMTGTFDQPIENGDYEAPWKIIGIDGHPIEGTFSFSVDAPESEVAEEESTSEEATNGSAEHTDEQVDKEEETKTNTAEEESSNGTVIGIVIAVLVIVLIGSVLLMRRKK</sequence>
<comment type="caution">
    <text evidence="9">The sequence shown here is derived from an EMBL/GenBank/DDBJ whole genome shotgun (WGS) entry which is preliminary data.</text>
</comment>
<name>A0A845F256_9BACL</name>
<dbReference type="InterPro" id="IPR014756">
    <property type="entry name" value="Ig_E-set"/>
</dbReference>
<dbReference type="Proteomes" id="UP000447833">
    <property type="component" value="Unassembled WGS sequence"/>
</dbReference>
<evidence type="ECO:0000256" key="2">
    <source>
        <dbReference type="ARBA" id="ARBA00022723"/>
    </source>
</evidence>
<feature type="region of interest" description="Disordered" evidence="5">
    <location>
        <begin position="116"/>
        <end position="158"/>
    </location>
</feature>
<dbReference type="InterPro" id="IPR032694">
    <property type="entry name" value="CopC/D"/>
</dbReference>
<evidence type="ECO:0000256" key="3">
    <source>
        <dbReference type="ARBA" id="ARBA00022729"/>
    </source>
</evidence>
<feature type="compositionally biased region" description="Acidic residues" evidence="5">
    <location>
        <begin position="117"/>
        <end position="128"/>
    </location>
</feature>
<keyword evidence="2" id="KW-0479">Metal-binding</keyword>
<organism evidence="9 10">
    <name type="scientific">Guptibacillus hwajinpoensis</name>
    <dbReference type="NCBI Taxonomy" id="208199"/>
    <lineage>
        <taxon>Bacteria</taxon>
        <taxon>Bacillati</taxon>
        <taxon>Bacillota</taxon>
        <taxon>Bacilli</taxon>
        <taxon>Bacillales</taxon>
        <taxon>Guptibacillaceae</taxon>
        <taxon>Guptibacillus</taxon>
    </lineage>
</organism>
<dbReference type="SUPFAM" id="SSF81296">
    <property type="entry name" value="E set domains"/>
    <property type="match status" value="1"/>
</dbReference>
<dbReference type="RefSeq" id="WP_160920394.1">
    <property type="nucleotide sequence ID" value="NZ_WMEY01000005.1"/>
</dbReference>
<evidence type="ECO:0000256" key="1">
    <source>
        <dbReference type="ARBA" id="ARBA00004196"/>
    </source>
</evidence>
<comment type="subcellular location">
    <subcellularLocation>
        <location evidence="1">Cell envelope</location>
    </subcellularLocation>
</comment>
<feature type="transmembrane region" description="Helical" evidence="6">
    <location>
        <begin position="163"/>
        <end position="182"/>
    </location>
</feature>
<evidence type="ECO:0000259" key="8">
    <source>
        <dbReference type="Pfam" id="PF04234"/>
    </source>
</evidence>
<dbReference type="AlphaFoldDB" id="A0A845F256"/>
<dbReference type="GO" id="GO:0006825">
    <property type="term" value="P:copper ion transport"/>
    <property type="evidence" value="ECO:0007669"/>
    <property type="project" value="InterPro"/>
</dbReference>
<dbReference type="EMBL" id="WMEY01000005">
    <property type="protein sequence ID" value="MYL65013.1"/>
    <property type="molecule type" value="Genomic_DNA"/>
</dbReference>
<keyword evidence="6" id="KW-0812">Transmembrane</keyword>
<dbReference type="PANTHER" id="PTHR34820:SF4">
    <property type="entry name" value="INNER MEMBRANE PROTEIN YEBZ"/>
    <property type="match status" value="1"/>
</dbReference>
<evidence type="ECO:0000256" key="4">
    <source>
        <dbReference type="ARBA" id="ARBA00023008"/>
    </source>
</evidence>
<gene>
    <name evidence="9" type="ORF">GLW07_16770</name>
</gene>
<keyword evidence="4" id="KW-0186">Copper</keyword>
<feature type="chain" id="PRO_5032271064" description="CopC domain-containing protein" evidence="7">
    <location>
        <begin position="22"/>
        <end position="186"/>
    </location>
</feature>
<dbReference type="GO" id="GO:0030313">
    <property type="term" value="C:cell envelope"/>
    <property type="evidence" value="ECO:0007669"/>
    <property type="project" value="UniProtKB-SubCell"/>
</dbReference>
<evidence type="ECO:0000313" key="9">
    <source>
        <dbReference type="EMBL" id="MYL65013.1"/>
    </source>
</evidence>
<dbReference type="InterPro" id="IPR007348">
    <property type="entry name" value="CopC_dom"/>
</dbReference>
<accession>A0A845F256</accession>
<feature type="signal peptide" evidence="7">
    <location>
        <begin position="1"/>
        <end position="21"/>
    </location>
</feature>
<proteinExistence type="predicted"/>
<dbReference type="GO" id="GO:0005507">
    <property type="term" value="F:copper ion binding"/>
    <property type="evidence" value="ECO:0007669"/>
    <property type="project" value="InterPro"/>
</dbReference>
<evidence type="ECO:0000256" key="6">
    <source>
        <dbReference type="SAM" id="Phobius"/>
    </source>
</evidence>
<dbReference type="Pfam" id="PF04234">
    <property type="entry name" value="CopC"/>
    <property type="match status" value="1"/>
</dbReference>
<evidence type="ECO:0000256" key="5">
    <source>
        <dbReference type="SAM" id="MobiDB-lite"/>
    </source>
</evidence>
<reference evidence="9 10" key="1">
    <citation type="submission" date="2019-11" db="EMBL/GenBank/DDBJ databases">
        <title>Genome sequences of 17 halophilic strains isolated from different environments.</title>
        <authorList>
            <person name="Furrow R.E."/>
        </authorList>
    </citation>
    <scope>NUCLEOTIDE SEQUENCE [LARGE SCALE GENOMIC DNA]</scope>
    <source>
        <strain evidence="9 10">22506_14_FS</strain>
    </source>
</reference>
<feature type="compositionally biased region" description="Basic and acidic residues" evidence="5">
    <location>
        <begin position="137"/>
        <end position="150"/>
    </location>
</feature>
<protein>
    <recommendedName>
        <fullName evidence="8">CopC domain-containing protein</fullName>
    </recommendedName>
</protein>
<dbReference type="InterPro" id="IPR014755">
    <property type="entry name" value="Cu-Rt/internalin_Ig-like"/>
</dbReference>
<dbReference type="GO" id="GO:0042597">
    <property type="term" value="C:periplasmic space"/>
    <property type="evidence" value="ECO:0007669"/>
    <property type="project" value="InterPro"/>
</dbReference>
<evidence type="ECO:0000313" key="10">
    <source>
        <dbReference type="Proteomes" id="UP000447833"/>
    </source>
</evidence>
<dbReference type="GO" id="GO:0005886">
    <property type="term" value="C:plasma membrane"/>
    <property type="evidence" value="ECO:0007669"/>
    <property type="project" value="TreeGrafter"/>
</dbReference>
<dbReference type="PANTHER" id="PTHR34820">
    <property type="entry name" value="INNER MEMBRANE PROTEIN YEBZ"/>
    <property type="match status" value="1"/>
</dbReference>
<feature type="domain" description="CopC" evidence="8">
    <location>
        <begin position="22"/>
        <end position="114"/>
    </location>
</feature>
<dbReference type="GO" id="GO:0046688">
    <property type="term" value="P:response to copper ion"/>
    <property type="evidence" value="ECO:0007669"/>
    <property type="project" value="InterPro"/>
</dbReference>
<keyword evidence="6" id="KW-0472">Membrane</keyword>
<keyword evidence="6" id="KW-1133">Transmembrane helix</keyword>
<dbReference type="Gene3D" id="2.60.40.1220">
    <property type="match status" value="1"/>
</dbReference>